<evidence type="ECO:0000256" key="1">
    <source>
        <dbReference type="ARBA" id="ARBA00022676"/>
    </source>
</evidence>
<proteinExistence type="predicted"/>
<sequence length="412" mass="43741">MDRLSAAPRRVALVPWGTPLEVFLDPLGADLDDFCERLSGGWLFGFAEALRLAGHSPSIVVSSRTVRTPVARMHLPTGTPVDVLPPPARPAASGPPGLARDLAAYRSALAPGLRSVLRRSDVVLLQEYEEPRTDLLALWAARRRLPVLASFQGGVPPWQRAPLQRRLRPAAVRRLAGVLVADGQEAERVRAAYGLDPARVHRVVNPVDTRTWVPRDRAAARARLGLPAGARVVAWHGRVDVRRKGLDVLVRAWTAVRAARPDADLRLLLTGAGADEPQLRHLLDGVPGVQWLASYAPAEQVAERLAACDLWVSASRHEGFAVAPLEAMASGRPVVLSDAPGARDLLGEDGEGGALVARADSAALAGAVLSALDDPGLAARGQAARRRVEQAFSVPAVGRQLAAAVAAAVGDR</sequence>
<dbReference type="Pfam" id="PF13692">
    <property type="entry name" value="Glyco_trans_1_4"/>
    <property type="match status" value="1"/>
</dbReference>
<evidence type="ECO:0000256" key="2">
    <source>
        <dbReference type="ARBA" id="ARBA00022679"/>
    </source>
</evidence>
<dbReference type="InterPro" id="IPR028098">
    <property type="entry name" value="Glyco_trans_4-like_N"/>
</dbReference>
<dbReference type="Gene3D" id="3.40.50.2000">
    <property type="entry name" value="Glycogen Phosphorylase B"/>
    <property type="match status" value="2"/>
</dbReference>
<protein>
    <recommendedName>
        <fullName evidence="3">Glycosyltransferase subfamily 4-like N-terminal domain-containing protein</fullName>
    </recommendedName>
</protein>
<dbReference type="EMBL" id="CADCTS010000394">
    <property type="protein sequence ID" value="CAA9323237.1"/>
    <property type="molecule type" value="Genomic_DNA"/>
</dbReference>
<dbReference type="CDD" id="cd03801">
    <property type="entry name" value="GT4_PimA-like"/>
    <property type="match status" value="1"/>
</dbReference>
<name>A0A6J4L532_9ACTN</name>
<keyword evidence="2" id="KW-0808">Transferase</keyword>
<dbReference type="GO" id="GO:0016758">
    <property type="term" value="F:hexosyltransferase activity"/>
    <property type="evidence" value="ECO:0007669"/>
    <property type="project" value="TreeGrafter"/>
</dbReference>
<accession>A0A6J4L532</accession>
<evidence type="ECO:0000259" key="3">
    <source>
        <dbReference type="Pfam" id="PF13439"/>
    </source>
</evidence>
<keyword evidence="1" id="KW-0328">Glycosyltransferase</keyword>
<dbReference type="PANTHER" id="PTHR45947">
    <property type="entry name" value="SULFOQUINOVOSYL TRANSFERASE SQD2"/>
    <property type="match status" value="1"/>
</dbReference>
<evidence type="ECO:0000313" key="4">
    <source>
        <dbReference type="EMBL" id="CAA9323237.1"/>
    </source>
</evidence>
<dbReference type="GO" id="GO:1901137">
    <property type="term" value="P:carbohydrate derivative biosynthetic process"/>
    <property type="evidence" value="ECO:0007669"/>
    <property type="project" value="UniProtKB-ARBA"/>
</dbReference>
<dbReference type="PANTHER" id="PTHR45947:SF3">
    <property type="entry name" value="SULFOQUINOVOSYL TRANSFERASE SQD2"/>
    <property type="match status" value="1"/>
</dbReference>
<organism evidence="4">
    <name type="scientific">uncultured Friedmanniella sp</name>
    <dbReference type="NCBI Taxonomy" id="335381"/>
    <lineage>
        <taxon>Bacteria</taxon>
        <taxon>Bacillati</taxon>
        <taxon>Actinomycetota</taxon>
        <taxon>Actinomycetes</taxon>
        <taxon>Propionibacteriales</taxon>
        <taxon>Nocardioidaceae</taxon>
        <taxon>Friedmanniella</taxon>
        <taxon>environmental samples</taxon>
    </lineage>
</organism>
<gene>
    <name evidence="4" type="ORF">AVDCRST_MAG48-2762</name>
</gene>
<dbReference type="InterPro" id="IPR050194">
    <property type="entry name" value="Glycosyltransferase_grp1"/>
</dbReference>
<dbReference type="Pfam" id="PF13439">
    <property type="entry name" value="Glyco_transf_4"/>
    <property type="match status" value="1"/>
</dbReference>
<dbReference type="AlphaFoldDB" id="A0A6J4L532"/>
<reference evidence="4" key="1">
    <citation type="submission" date="2020-02" db="EMBL/GenBank/DDBJ databases">
        <authorList>
            <person name="Meier V. D."/>
        </authorList>
    </citation>
    <scope>NUCLEOTIDE SEQUENCE</scope>
    <source>
        <strain evidence="4">AVDCRST_MAG48</strain>
    </source>
</reference>
<feature type="domain" description="Glycosyltransferase subfamily 4-like N-terminal" evidence="3">
    <location>
        <begin position="46"/>
        <end position="209"/>
    </location>
</feature>
<dbReference type="SUPFAM" id="SSF53756">
    <property type="entry name" value="UDP-Glycosyltransferase/glycogen phosphorylase"/>
    <property type="match status" value="1"/>
</dbReference>